<evidence type="ECO:0000256" key="2">
    <source>
        <dbReference type="ARBA" id="ARBA00022679"/>
    </source>
</evidence>
<evidence type="ECO:0000259" key="9">
    <source>
        <dbReference type="PROSITE" id="PS50011"/>
    </source>
</evidence>
<sequence length="555" mass="63561">MSDDMLLHFSSNSSNQSDQSLPAKMAKLEARMVGKTSSTQPPAQSQSTRTSSVSHAVKFVASENLIEPTTSSDSDDGTGDGFLIQANTRKRQKLQEANDSSLPERVEAVEDGKQSVVDSIETKKNVDVNRKKQGRGRGQSLSSRGRGSRVNDQMKSQISLSTILPTNGQLDSYLKDGMSKEQLRIDNRSPMEEELVSLRAKVASLEEDLQKSRQASSEYQNLYHELEKELKEIKEYEHQMKPKRTKVLSDLLISVSKAERQEARMKVRQDSLRLGNVGVIRAGTVISETWEDGQALKDLNAHLKQLLETKEAIERQRKFLKKRQSDKGDGTDTESGAQEEDSFIQDEIYKSRLASIKREEETILRERDRYEIDKGRLIREMKRIRDEEGSRFNNFQILNYRFALLNLLGKGGFSEVYKAYDLVEHRYVACKLHGLNAQWSEEKKQSYIRHAIREYNIHKTLVHSHIVRLWDIFEIDQNTFCTVLEYCSGKDLDAVLKSTPILPEKEARIIIVQIFHGLVYLNKRTQKIIHYDLKPGYGTHISGCWNILVFTSRML</sequence>
<dbReference type="InterPro" id="IPR011009">
    <property type="entry name" value="Kinase-like_dom_sf"/>
</dbReference>
<keyword evidence="2" id="KW-0808">Transferase</keyword>
<keyword evidence="3 6" id="KW-0547">Nucleotide-binding</keyword>
<keyword evidence="5 6" id="KW-0067">ATP-binding</keyword>
<reference evidence="11" key="1">
    <citation type="submission" date="2025-08" db="UniProtKB">
        <authorList>
            <consortium name="RefSeq"/>
        </authorList>
    </citation>
    <scope>IDENTIFICATION</scope>
    <source>
        <tissue evidence="11">Young leaves</tissue>
    </source>
</reference>
<dbReference type="InterPro" id="IPR000719">
    <property type="entry name" value="Prot_kinase_dom"/>
</dbReference>
<feature type="compositionally biased region" description="Basic and acidic residues" evidence="8">
    <location>
        <begin position="120"/>
        <end position="130"/>
    </location>
</feature>
<dbReference type="Proteomes" id="UP000504609">
    <property type="component" value="Unplaced"/>
</dbReference>
<evidence type="ECO:0000313" key="10">
    <source>
        <dbReference type="Proteomes" id="UP000504609"/>
    </source>
</evidence>
<gene>
    <name evidence="11" type="primary">LOC111440837</name>
</gene>
<protein>
    <submittedName>
        <fullName evidence="11">Serine/threonine-protein kinase TOUSLED-like isoform X2</fullName>
    </submittedName>
</protein>
<dbReference type="GO" id="GO:0007059">
    <property type="term" value="P:chromosome segregation"/>
    <property type="evidence" value="ECO:0007669"/>
    <property type="project" value="TreeGrafter"/>
</dbReference>
<evidence type="ECO:0000256" key="8">
    <source>
        <dbReference type="SAM" id="MobiDB-lite"/>
    </source>
</evidence>
<dbReference type="GO" id="GO:0035556">
    <property type="term" value="P:intracellular signal transduction"/>
    <property type="evidence" value="ECO:0007669"/>
    <property type="project" value="TreeGrafter"/>
</dbReference>
<dbReference type="PANTHER" id="PTHR22974:SF23">
    <property type="entry name" value="TOUSLED-LIKE KINASE, ISOFORM G"/>
    <property type="match status" value="1"/>
</dbReference>
<keyword evidence="7" id="KW-0175">Coiled coil</keyword>
<name>A0A6J1F4N8_CUCMO</name>
<keyword evidence="10" id="KW-1185">Reference proteome</keyword>
<dbReference type="PANTHER" id="PTHR22974">
    <property type="entry name" value="MIXED LINEAGE PROTEIN KINASE"/>
    <property type="match status" value="1"/>
</dbReference>
<dbReference type="AlphaFoldDB" id="A0A6J1F4N8"/>
<feature type="region of interest" description="Disordered" evidence="8">
    <location>
        <begin position="1"/>
        <end position="154"/>
    </location>
</feature>
<feature type="compositionally biased region" description="Low complexity" evidence="8">
    <location>
        <begin position="36"/>
        <end position="52"/>
    </location>
</feature>
<feature type="compositionally biased region" description="Low complexity" evidence="8">
    <location>
        <begin position="10"/>
        <end position="20"/>
    </location>
</feature>
<evidence type="ECO:0000256" key="7">
    <source>
        <dbReference type="SAM" id="Coils"/>
    </source>
</evidence>
<evidence type="ECO:0000313" key="11">
    <source>
        <dbReference type="RefSeq" id="XP_022933413.1"/>
    </source>
</evidence>
<dbReference type="RefSeq" id="XP_022933413.1">
    <property type="nucleotide sequence ID" value="XM_023077645.1"/>
</dbReference>
<dbReference type="GO" id="GO:0005524">
    <property type="term" value="F:ATP binding"/>
    <property type="evidence" value="ECO:0007669"/>
    <property type="project" value="UniProtKB-UniRule"/>
</dbReference>
<dbReference type="PROSITE" id="PS00107">
    <property type="entry name" value="PROTEIN_KINASE_ATP"/>
    <property type="match status" value="1"/>
</dbReference>
<feature type="binding site" evidence="6">
    <location>
        <position position="431"/>
    </location>
    <ligand>
        <name>ATP</name>
        <dbReference type="ChEBI" id="CHEBI:30616"/>
    </ligand>
</feature>
<dbReference type="InterPro" id="IPR017441">
    <property type="entry name" value="Protein_kinase_ATP_BS"/>
</dbReference>
<dbReference type="PROSITE" id="PS50011">
    <property type="entry name" value="PROTEIN_KINASE_DOM"/>
    <property type="match status" value="1"/>
</dbReference>
<evidence type="ECO:0000256" key="4">
    <source>
        <dbReference type="ARBA" id="ARBA00022777"/>
    </source>
</evidence>
<feature type="compositionally biased region" description="Basic and acidic residues" evidence="8">
    <location>
        <begin position="102"/>
        <end position="113"/>
    </location>
</feature>
<evidence type="ECO:0000256" key="1">
    <source>
        <dbReference type="ARBA" id="ARBA00022527"/>
    </source>
</evidence>
<dbReference type="Gene3D" id="1.10.510.10">
    <property type="entry name" value="Transferase(Phosphotransferase) domain 1"/>
    <property type="match status" value="1"/>
</dbReference>
<feature type="region of interest" description="Disordered" evidence="8">
    <location>
        <begin position="319"/>
        <end position="340"/>
    </location>
</feature>
<dbReference type="Pfam" id="PF00069">
    <property type="entry name" value="Pkinase"/>
    <property type="match status" value="1"/>
</dbReference>
<keyword evidence="1" id="KW-0723">Serine/threonine-protein kinase</keyword>
<organism evidence="10 11">
    <name type="scientific">Cucurbita moschata</name>
    <name type="common">Winter crookneck squash</name>
    <name type="synonym">Cucurbita pepo var. moschata</name>
    <dbReference type="NCBI Taxonomy" id="3662"/>
    <lineage>
        <taxon>Eukaryota</taxon>
        <taxon>Viridiplantae</taxon>
        <taxon>Streptophyta</taxon>
        <taxon>Embryophyta</taxon>
        <taxon>Tracheophyta</taxon>
        <taxon>Spermatophyta</taxon>
        <taxon>Magnoliopsida</taxon>
        <taxon>eudicotyledons</taxon>
        <taxon>Gunneridae</taxon>
        <taxon>Pentapetalae</taxon>
        <taxon>rosids</taxon>
        <taxon>fabids</taxon>
        <taxon>Cucurbitales</taxon>
        <taxon>Cucurbitaceae</taxon>
        <taxon>Cucurbiteae</taxon>
        <taxon>Cucurbita</taxon>
    </lineage>
</organism>
<feature type="coiled-coil region" evidence="7">
    <location>
        <begin position="188"/>
        <end position="239"/>
    </location>
</feature>
<accession>A0A6J1F4N8</accession>
<evidence type="ECO:0000256" key="6">
    <source>
        <dbReference type="PROSITE-ProRule" id="PRU10141"/>
    </source>
</evidence>
<dbReference type="SMART" id="SM00220">
    <property type="entry name" value="S_TKc"/>
    <property type="match status" value="1"/>
</dbReference>
<dbReference type="GO" id="GO:0005634">
    <property type="term" value="C:nucleus"/>
    <property type="evidence" value="ECO:0007669"/>
    <property type="project" value="TreeGrafter"/>
</dbReference>
<evidence type="ECO:0000256" key="3">
    <source>
        <dbReference type="ARBA" id="ARBA00022741"/>
    </source>
</evidence>
<feature type="compositionally biased region" description="Basic and acidic residues" evidence="8">
    <location>
        <begin position="319"/>
        <end position="330"/>
    </location>
</feature>
<dbReference type="GO" id="GO:0004674">
    <property type="term" value="F:protein serine/threonine kinase activity"/>
    <property type="evidence" value="ECO:0007669"/>
    <property type="project" value="UniProtKB-KW"/>
</dbReference>
<dbReference type="GeneID" id="111440837"/>
<evidence type="ECO:0000256" key="5">
    <source>
        <dbReference type="ARBA" id="ARBA00022840"/>
    </source>
</evidence>
<keyword evidence="4" id="KW-0418">Kinase</keyword>
<feature type="domain" description="Protein kinase" evidence="9">
    <location>
        <begin position="402"/>
        <end position="555"/>
    </location>
</feature>
<dbReference type="SUPFAM" id="SSF56112">
    <property type="entry name" value="Protein kinase-like (PK-like)"/>
    <property type="match status" value="1"/>
</dbReference>
<proteinExistence type="predicted"/>